<evidence type="ECO:0008006" key="6">
    <source>
        <dbReference type="Google" id="ProtNLM"/>
    </source>
</evidence>
<keyword evidence="5" id="KW-1185">Reference proteome</keyword>
<keyword evidence="2" id="KW-0521">NADP</keyword>
<evidence type="ECO:0000256" key="2">
    <source>
        <dbReference type="ARBA" id="ARBA00022857"/>
    </source>
</evidence>
<name>A0AA39CEV4_9EURO</name>
<organism evidence="4 5">
    <name type="scientific">Cladophialophora chaetospira</name>
    <dbReference type="NCBI Taxonomy" id="386627"/>
    <lineage>
        <taxon>Eukaryota</taxon>
        <taxon>Fungi</taxon>
        <taxon>Dikarya</taxon>
        <taxon>Ascomycota</taxon>
        <taxon>Pezizomycotina</taxon>
        <taxon>Eurotiomycetes</taxon>
        <taxon>Chaetothyriomycetidae</taxon>
        <taxon>Chaetothyriales</taxon>
        <taxon>Herpotrichiellaceae</taxon>
        <taxon>Cladophialophora</taxon>
    </lineage>
</organism>
<comment type="caution">
    <text evidence="4">The sequence shown here is derived from an EMBL/GenBank/DDBJ whole genome shotgun (WGS) entry which is preliminary data.</text>
</comment>
<keyword evidence="3" id="KW-0560">Oxidoreductase</keyword>
<proteinExistence type="inferred from homology"/>
<dbReference type="PANTHER" id="PTHR43180">
    <property type="entry name" value="3-OXOACYL-(ACYL-CARRIER-PROTEIN) REDUCTASE (AFU_ORTHOLOGUE AFUA_6G11210)"/>
    <property type="match status" value="1"/>
</dbReference>
<accession>A0AA39CEV4</accession>
<evidence type="ECO:0000313" key="5">
    <source>
        <dbReference type="Proteomes" id="UP001172673"/>
    </source>
</evidence>
<dbReference type="PANTHER" id="PTHR43180:SF31">
    <property type="entry name" value="CHAIN DEHYDROGENASE_REDUCTASE, PUTATIVE (AFU_ORTHOLOGUE AFUA_2G16570)-RELATED"/>
    <property type="match status" value="1"/>
</dbReference>
<gene>
    <name evidence="4" type="ORF">H2200_009764</name>
</gene>
<reference evidence="4" key="1">
    <citation type="submission" date="2022-10" db="EMBL/GenBank/DDBJ databases">
        <title>Culturing micro-colonial fungi from biological soil crusts in the Mojave desert and describing Neophaeococcomyces mojavensis, and introducing the new genera and species Taxawa tesnikishii.</title>
        <authorList>
            <person name="Kurbessoian T."/>
            <person name="Stajich J.E."/>
        </authorList>
    </citation>
    <scope>NUCLEOTIDE SEQUENCE</scope>
    <source>
        <strain evidence="4">TK_41</strain>
    </source>
</reference>
<dbReference type="Gene3D" id="3.40.50.720">
    <property type="entry name" value="NAD(P)-binding Rossmann-like Domain"/>
    <property type="match status" value="1"/>
</dbReference>
<dbReference type="InterPro" id="IPR020904">
    <property type="entry name" value="Sc_DH/Rdtase_CS"/>
</dbReference>
<dbReference type="EMBL" id="JAPDRK010000015">
    <property type="protein sequence ID" value="KAJ9605915.1"/>
    <property type="molecule type" value="Genomic_DNA"/>
</dbReference>
<evidence type="ECO:0000256" key="3">
    <source>
        <dbReference type="ARBA" id="ARBA00023002"/>
    </source>
</evidence>
<evidence type="ECO:0000256" key="1">
    <source>
        <dbReference type="ARBA" id="ARBA00006484"/>
    </source>
</evidence>
<dbReference type="InterPro" id="IPR002347">
    <property type="entry name" value="SDR_fam"/>
</dbReference>
<dbReference type="Pfam" id="PF00106">
    <property type="entry name" value="adh_short"/>
    <property type="match status" value="1"/>
</dbReference>
<comment type="similarity">
    <text evidence="1">Belongs to the short-chain dehydrogenases/reductases (SDR) family.</text>
</comment>
<dbReference type="Proteomes" id="UP001172673">
    <property type="component" value="Unassembled WGS sequence"/>
</dbReference>
<dbReference type="SUPFAM" id="SSF51735">
    <property type="entry name" value="NAD(P)-binding Rossmann-fold domains"/>
    <property type="match status" value="1"/>
</dbReference>
<dbReference type="AlphaFoldDB" id="A0AA39CEV4"/>
<protein>
    <recommendedName>
        <fullName evidence="6">5'-hydroxyaverantin dehydrogenase</fullName>
    </recommendedName>
</protein>
<dbReference type="GO" id="GO:0016491">
    <property type="term" value="F:oxidoreductase activity"/>
    <property type="evidence" value="ECO:0007669"/>
    <property type="project" value="UniProtKB-KW"/>
</dbReference>
<dbReference type="InterPro" id="IPR036291">
    <property type="entry name" value="NAD(P)-bd_dom_sf"/>
</dbReference>
<sequence length="304" mass="33618">MPPYEYTGPVDCSLVPDKTQLQGKSVIVTGGAQGLGEAYVRDFVKAGAFVTFCDINEEKGKALEAGIGANVAFVKCDTRSWEDQIQVFETAYSKSPQKSVDIVIANAGVGRGAGDPLMQLEDPFKTPTQPSLHIIDINLVGAIYTFKLATHYFRRKPKDDARDRCFIFIGSMAGILDNLGSWEYSVSKFGLRGLMRTVRRHGYHQGIRVNYVAPSWIRTTIQSPAVYESLRTKGAEFATVESCIASIMRISCDKTINGHSFVIVPTSTSPDGFKDAESDDWTDENHWLQKLQRTCVAVRGDAWD</sequence>
<evidence type="ECO:0000313" key="4">
    <source>
        <dbReference type="EMBL" id="KAJ9605915.1"/>
    </source>
</evidence>
<dbReference type="PRINTS" id="PR00081">
    <property type="entry name" value="GDHRDH"/>
</dbReference>
<dbReference type="PROSITE" id="PS00061">
    <property type="entry name" value="ADH_SHORT"/>
    <property type="match status" value="1"/>
</dbReference>